<name>R6TXY3_9BACT</name>
<evidence type="ECO:0000313" key="1">
    <source>
        <dbReference type="EMBL" id="CDC72771.1"/>
    </source>
</evidence>
<dbReference type="AlphaFoldDB" id="R6TXY3"/>
<dbReference type="Proteomes" id="UP000017938">
    <property type="component" value="Unassembled WGS sequence"/>
</dbReference>
<organism evidence="1 2">
    <name type="scientific">Candidatus Colimorpha enterica</name>
    <dbReference type="NCBI Taxonomy" id="3083063"/>
    <lineage>
        <taxon>Bacteria</taxon>
        <taxon>Pseudomonadati</taxon>
        <taxon>Bacteroidota</taxon>
        <taxon>Bacteroidia</taxon>
        <taxon>Bacteroidales</taxon>
        <taxon>Candidatus Colimorpha</taxon>
    </lineage>
</organism>
<proteinExistence type="predicted"/>
<comment type="caution">
    <text evidence="1">The sequence shown here is derived from an EMBL/GenBank/DDBJ whole genome shotgun (WGS) entry which is preliminary data.</text>
</comment>
<protein>
    <submittedName>
        <fullName evidence="1">Uncharacterized protein</fullName>
    </submittedName>
</protein>
<sequence length="138" mass="15367">MTPKEQCEVLLDKLLPFAVDQIKKYREFYPFAAVILMDDSVELTGSYDVNEHPESKDVLADLIQIHKQLAAEDKIKASGIVWNAGIASADGKPTDAIIVSLEHKDDYSIIVGEPYKVGLFKKVTFGNLLAMEGKHDIF</sequence>
<gene>
    <name evidence="1" type="ORF">BN580_01076</name>
</gene>
<reference evidence="1" key="1">
    <citation type="submission" date="2012-11" db="EMBL/GenBank/DDBJ databases">
        <title>Dependencies among metagenomic species, viruses, plasmids and units of genetic variation.</title>
        <authorList>
            <person name="Nielsen H.B."/>
            <person name="Almeida M."/>
            <person name="Juncker A.S."/>
            <person name="Rasmussen S."/>
            <person name="Li J."/>
            <person name="Sunagawa S."/>
            <person name="Plichta D."/>
            <person name="Gautier L."/>
            <person name="Le Chatelier E."/>
            <person name="Peletier E."/>
            <person name="Bonde I."/>
            <person name="Nielsen T."/>
            <person name="Manichanh C."/>
            <person name="Arumugam M."/>
            <person name="Batto J."/>
            <person name="Santos M.B.Q.D."/>
            <person name="Blom N."/>
            <person name="Borruel N."/>
            <person name="Burgdorf K.S."/>
            <person name="Boumezbeur F."/>
            <person name="Casellas F."/>
            <person name="Dore J."/>
            <person name="Guarner F."/>
            <person name="Hansen T."/>
            <person name="Hildebrand F."/>
            <person name="Kaas R.S."/>
            <person name="Kennedy S."/>
            <person name="Kristiansen K."/>
            <person name="Kultima J.R."/>
            <person name="Leonard P."/>
            <person name="Levenez F."/>
            <person name="Lund O."/>
            <person name="Moumen B."/>
            <person name="Le Paslier D."/>
            <person name="Pons N."/>
            <person name="Pedersen O."/>
            <person name="Prifti E."/>
            <person name="Qin J."/>
            <person name="Raes J."/>
            <person name="Tap J."/>
            <person name="Tims S."/>
            <person name="Ussery D.W."/>
            <person name="Yamada T."/>
            <person name="MetaHit consortium"/>
            <person name="Renault P."/>
            <person name="Sicheritz-Ponten T."/>
            <person name="Bork P."/>
            <person name="Wang J."/>
            <person name="Brunak S."/>
            <person name="Ehrlich S.D."/>
        </authorList>
    </citation>
    <scope>NUCLEOTIDE SEQUENCE [LARGE SCALE GENOMIC DNA]</scope>
</reference>
<evidence type="ECO:0000313" key="2">
    <source>
        <dbReference type="Proteomes" id="UP000017938"/>
    </source>
</evidence>
<accession>R6TXY3</accession>
<dbReference type="EMBL" id="CBFW010000125">
    <property type="protein sequence ID" value="CDC72771.1"/>
    <property type="molecule type" value="Genomic_DNA"/>
</dbReference>